<dbReference type="AlphaFoldDB" id="A0A1I3WIM7"/>
<dbReference type="OrthoDB" id="5415111at2"/>
<dbReference type="STRING" id="115433.SAMN05421835_11335"/>
<accession>A0A1I3WIM7</accession>
<dbReference type="InterPro" id="IPR016709">
    <property type="entry name" value="HadA-like"/>
</dbReference>
<dbReference type="RefSeq" id="WP_091510455.1">
    <property type="nucleotide sequence ID" value="NZ_CBDRCA010000001.1"/>
</dbReference>
<gene>
    <name evidence="2" type="ORF">SAMN05421835_11335</name>
</gene>
<evidence type="ECO:0000313" key="3">
    <source>
        <dbReference type="Proteomes" id="UP000199025"/>
    </source>
</evidence>
<dbReference type="InterPro" id="IPR029069">
    <property type="entry name" value="HotDog_dom_sf"/>
</dbReference>
<keyword evidence="3" id="KW-1185">Reference proteome</keyword>
<organism evidence="2 3">
    <name type="scientific">Amycolatopsis sacchari</name>
    <dbReference type="NCBI Taxonomy" id="115433"/>
    <lineage>
        <taxon>Bacteria</taxon>
        <taxon>Bacillati</taxon>
        <taxon>Actinomycetota</taxon>
        <taxon>Actinomycetes</taxon>
        <taxon>Pseudonocardiales</taxon>
        <taxon>Pseudonocardiaceae</taxon>
        <taxon>Amycolatopsis</taxon>
    </lineage>
</organism>
<feature type="domain" description="FAS1-like dehydratase" evidence="1">
    <location>
        <begin position="14"/>
        <end position="138"/>
    </location>
</feature>
<dbReference type="Proteomes" id="UP000199025">
    <property type="component" value="Unassembled WGS sequence"/>
</dbReference>
<dbReference type="PIRSF" id="PIRSF018072">
    <property type="entry name" value="UCP018072"/>
    <property type="match status" value="1"/>
</dbReference>
<protein>
    <submittedName>
        <fullName evidence="2">Acyl dehydratase</fullName>
    </submittedName>
</protein>
<proteinExistence type="predicted"/>
<dbReference type="SUPFAM" id="SSF54637">
    <property type="entry name" value="Thioesterase/thiol ester dehydrase-isomerase"/>
    <property type="match status" value="1"/>
</dbReference>
<dbReference type="EMBL" id="FORP01000013">
    <property type="protein sequence ID" value="SFK07049.1"/>
    <property type="molecule type" value="Genomic_DNA"/>
</dbReference>
<evidence type="ECO:0000313" key="2">
    <source>
        <dbReference type="EMBL" id="SFK07049.1"/>
    </source>
</evidence>
<reference evidence="2 3" key="1">
    <citation type="submission" date="2016-10" db="EMBL/GenBank/DDBJ databases">
        <authorList>
            <person name="de Groot N.N."/>
        </authorList>
    </citation>
    <scope>NUCLEOTIDE SEQUENCE [LARGE SCALE GENOMIC DNA]</scope>
    <source>
        <strain evidence="2 3">DSM 44468</strain>
    </source>
</reference>
<dbReference type="Gene3D" id="3.10.129.10">
    <property type="entry name" value="Hotdog Thioesterase"/>
    <property type="match status" value="1"/>
</dbReference>
<name>A0A1I3WIM7_9PSEU</name>
<evidence type="ECO:0000259" key="1">
    <source>
        <dbReference type="Pfam" id="PF13452"/>
    </source>
</evidence>
<sequence>MAIDPGRAKALALDPITVAVERGRLAFFARATGQHDPVYSDPDAAEAAGHPDLPVPPTFFFSLELESPDPFAYLTALGVDLRDVLHGEQAFTYHSLAHAGDTLTLRPRIVDVFAKKGGALEFLVKKTEITRGGEPVADATSTLVVRNPEAAP</sequence>
<dbReference type="Pfam" id="PF13452">
    <property type="entry name" value="FAS1_DH_region"/>
    <property type="match status" value="1"/>
</dbReference>
<dbReference type="CDD" id="cd03441">
    <property type="entry name" value="R_hydratase_like"/>
    <property type="match status" value="1"/>
</dbReference>
<dbReference type="InterPro" id="IPR039569">
    <property type="entry name" value="FAS1-like_DH_region"/>
</dbReference>